<dbReference type="Proteomes" id="UP000015104">
    <property type="component" value="Unassembled WGS sequence"/>
</dbReference>
<sequence>MFNEYFVDLVSIASMDIFPGNTISKFVNRLPSTLHLDGDWMVAVQEIFYPTAHKPLKRNITYSISYRGLRPLRKLNFTYSEGDSIEVIISKLNDHIKIAYNRDNLIDDDDGVTTNQKAGFIAPKFEMRKIKEKDREKEKCVMHGGFIPESPKPIIPLFQDQSFLRILGFDTNTLEKDYEALQKGRTKEIIASYQPETGPNAHLMFIYTDLIDDHFVGDVSARVLRVVPLDKQSKNTLAHVTFNNPYYYPVRSNNIEDISILLCDETGQQIRFKSGRVFLSLHFKRKTVV</sequence>
<name>A0A158P4E6_TETUR</name>
<protein>
    <submittedName>
        <fullName evidence="1">Uncharacterized protein</fullName>
    </submittedName>
</protein>
<dbReference type="EnsemblMetazoa" id="tetur02g15415.1">
    <property type="protein sequence ID" value="tetur02g15415.1"/>
    <property type="gene ID" value="tetur02g15415"/>
</dbReference>
<evidence type="ECO:0000313" key="2">
    <source>
        <dbReference type="Proteomes" id="UP000015104"/>
    </source>
</evidence>
<evidence type="ECO:0000313" key="1">
    <source>
        <dbReference type="EnsemblMetazoa" id="tetur02g15415.1"/>
    </source>
</evidence>
<organism evidence="1 2">
    <name type="scientific">Tetranychus urticae</name>
    <name type="common">Two-spotted spider mite</name>
    <dbReference type="NCBI Taxonomy" id="32264"/>
    <lineage>
        <taxon>Eukaryota</taxon>
        <taxon>Metazoa</taxon>
        <taxon>Ecdysozoa</taxon>
        <taxon>Arthropoda</taxon>
        <taxon>Chelicerata</taxon>
        <taxon>Arachnida</taxon>
        <taxon>Acari</taxon>
        <taxon>Acariformes</taxon>
        <taxon>Trombidiformes</taxon>
        <taxon>Prostigmata</taxon>
        <taxon>Eleutherengona</taxon>
        <taxon>Raphignathae</taxon>
        <taxon>Tetranychoidea</taxon>
        <taxon>Tetranychidae</taxon>
        <taxon>Tetranychus</taxon>
    </lineage>
</organism>
<keyword evidence="2" id="KW-1185">Reference proteome</keyword>
<reference evidence="2" key="1">
    <citation type="submission" date="2011-08" db="EMBL/GenBank/DDBJ databases">
        <authorList>
            <person name="Rombauts S."/>
        </authorList>
    </citation>
    <scope>NUCLEOTIDE SEQUENCE</scope>
    <source>
        <strain evidence="2">London</strain>
    </source>
</reference>
<dbReference type="AlphaFoldDB" id="A0A158P4E6"/>
<proteinExistence type="predicted"/>
<dbReference type="EMBL" id="CAEY01000787">
    <property type="status" value="NOT_ANNOTATED_CDS"/>
    <property type="molecule type" value="Genomic_DNA"/>
</dbReference>
<accession>A0A158P4E6</accession>
<reference evidence="1" key="2">
    <citation type="submission" date="2016-04" db="UniProtKB">
        <authorList>
            <consortium name="EnsemblMetazoa"/>
        </authorList>
    </citation>
    <scope>IDENTIFICATION</scope>
</reference>